<dbReference type="AlphaFoldDB" id="D3BEZ8"/>
<proteinExistence type="predicted"/>
<organism evidence="1 2">
    <name type="scientific">Heterostelium pallidum (strain ATCC 26659 / Pp 5 / PN500)</name>
    <name type="common">Cellular slime mold</name>
    <name type="synonym">Polysphondylium pallidum</name>
    <dbReference type="NCBI Taxonomy" id="670386"/>
    <lineage>
        <taxon>Eukaryota</taxon>
        <taxon>Amoebozoa</taxon>
        <taxon>Evosea</taxon>
        <taxon>Eumycetozoa</taxon>
        <taxon>Dictyostelia</taxon>
        <taxon>Acytosteliales</taxon>
        <taxon>Acytosteliaceae</taxon>
        <taxon>Heterostelium</taxon>
    </lineage>
</organism>
<protein>
    <submittedName>
        <fullName evidence="1">Uncharacterized protein</fullName>
    </submittedName>
</protein>
<gene>
    <name evidence="1" type="ORF">PPL_07314</name>
</gene>
<reference evidence="1 2" key="1">
    <citation type="journal article" date="2011" name="Genome Res.">
        <title>Phylogeny-wide analysis of social amoeba genomes highlights ancient origins for complex intercellular communication.</title>
        <authorList>
            <person name="Heidel A.J."/>
            <person name="Lawal H.M."/>
            <person name="Felder M."/>
            <person name="Schilde C."/>
            <person name="Helps N.R."/>
            <person name="Tunggal B."/>
            <person name="Rivero F."/>
            <person name="John U."/>
            <person name="Schleicher M."/>
            <person name="Eichinger L."/>
            <person name="Platzer M."/>
            <person name="Noegel A.A."/>
            <person name="Schaap P."/>
            <person name="Gloeckner G."/>
        </authorList>
    </citation>
    <scope>NUCLEOTIDE SEQUENCE [LARGE SCALE GENOMIC DNA]</scope>
    <source>
        <strain evidence="2">ATCC 26659 / Pp 5 / PN500</strain>
    </source>
</reference>
<dbReference type="InterPro" id="IPR008936">
    <property type="entry name" value="Rho_GTPase_activation_prot"/>
</dbReference>
<keyword evidence="2" id="KW-1185">Reference proteome</keyword>
<name>D3BEZ8_HETP5</name>
<sequence>MRDMNKFVLDNMVNMRGFIDSLAQVPANCPAGELLNPISLEKELACLHRQLIKQKDDMWQEVNERNIKEQIETMNQLEIILAKLEMEVITASSFCSHLIIEATFETKGS</sequence>
<dbReference type="SUPFAM" id="SSF48350">
    <property type="entry name" value="GTPase activation domain, GAP"/>
    <property type="match status" value="1"/>
</dbReference>
<comment type="caution">
    <text evidence="1">The sequence shown here is derived from an EMBL/GenBank/DDBJ whole genome shotgun (WGS) entry which is preliminary data.</text>
</comment>
<evidence type="ECO:0000313" key="2">
    <source>
        <dbReference type="Proteomes" id="UP000001396"/>
    </source>
</evidence>
<dbReference type="EMBL" id="ADBJ01000031">
    <property type="protein sequence ID" value="EFA80479.1"/>
    <property type="molecule type" value="Genomic_DNA"/>
</dbReference>
<dbReference type="RefSeq" id="XP_020432599.1">
    <property type="nucleotide sequence ID" value="XM_020578151.1"/>
</dbReference>
<dbReference type="InParanoid" id="D3BEZ8"/>
<accession>D3BEZ8</accession>
<evidence type="ECO:0000313" key="1">
    <source>
        <dbReference type="EMBL" id="EFA80479.1"/>
    </source>
</evidence>
<dbReference type="Proteomes" id="UP000001396">
    <property type="component" value="Unassembled WGS sequence"/>
</dbReference>
<dbReference type="GeneID" id="31362795"/>